<protein>
    <submittedName>
        <fullName evidence="3">Alpha/beta hydrolase</fullName>
    </submittedName>
</protein>
<dbReference type="PANTHER" id="PTHR43358:SF4">
    <property type="entry name" value="ALPHA_BETA HYDROLASE FOLD-1 DOMAIN-CONTAINING PROTEIN"/>
    <property type="match status" value="1"/>
</dbReference>
<keyword evidence="4" id="KW-1185">Reference proteome</keyword>
<dbReference type="EMBL" id="QXQA01000001">
    <property type="protein sequence ID" value="RIX60539.1"/>
    <property type="molecule type" value="Genomic_DNA"/>
</dbReference>
<name>A0A3A1VHX8_9BACL</name>
<comment type="caution">
    <text evidence="3">The sequence shown here is derived from an EMBL/GenBank/DDBJ whole genome shotgun (WGS) entry which is preliminary data.</text>
</comment>
<dbReference type="Pfam" id="PF12146">
    <property type="entry name" value="Hydrolase_4"/>
    <property type="match status" value="1"/>
</dbReference>
<sequence>MIAIVVILLLAALTLTGFYFYRVAIARSDKDFLNGNPDLAVTDASDPSKERLEAWWAKQTFQEWSMTSEDGLSLRAYYLPADTPSCATVILAHGYSGQAQSMGSLAQMYNEILGFNVLLPDARGHGRSEGGFIGFGWPERRDYVGWIQQILHKNGGNSEIVLHGISMGGATVMMTSGEELPSQVKAIIEDCGYTSAKEQLAYQLRRMYKLPAFPLLHATSLITKLRAGYSFGEASALKQVKKSKTPMLFIHGDADVFVPFRMVKPLYESAQVQKELLIVPGAGHGLARQTNPRLYDETVIRFLSQYMSERPERAIVDQAGAGDSL</sequence>
<feature type="domain" description="Dienelactone hydrolase" evidence="1">
    <location>
        <begin position="215"/>
        <end position="297"/>
    </location>
</feature>
<dbReference type="Pfam" id="PF01738">
    <property type="entry name" value="DLH"/>
    <property type="match status" value="1"/>
</dbReference>
<proteinExistence type="predicted"/>
<evidence type="ECO:0000259" key="1">
    <source>
        <dbReference type="Pfam" id="PF01738"/>
    </source>
</evidence>
<keyword evidence="3" id="KW-0378">Hydrolase</keyword>
<evidence type="ECO:0000313" key="3">
    <source>
        <dbReference type="EMBL" id="RIX60539.1"/>
    </source>
</evidence>
<organism evidence="3 4">
    <name type="scientific">Paenibacillus nanensis</name>
    <dbReference type="NCBI Taxonomy" id="393251"/>
    <lineage>
        <taxon>Bacteria</taxon>
        <taxon>Bacillati</taxon>
        <taxon>Bacillota</taxon>
        <taxon>Bacilli</taxon>
        <taxon>Bacillales</taxon>
        <taxon>Paenibacillaceae</taxon>
        <taxon>Paenibacillus</taxon>
    </lineage>
</organism>
<dbReference type="GO" id="GO:0016787">
    <property type="term" value="F:hydrolase activity"/>
    <property type="evidence" value="ECO:0007669"/>
    <property type="project" value="UniProtKB-KW"/>
</dbReference>
<dbReference type="Proteomes" id="UP000266482">
    <property type="component" value="Unassembled WGS sequence"/>
</dbReference>
<dbReference type="AlphaFoldDB" id="A0A3A1VHX8"/>
<dbReference type="Gene3D" id="3.40.50.1820">
    <property type="entry name" value="alpha/beta hydrolase"/>
    <property type="match status" value="1"/>
</dbReference>
<dbReference type="SUPFAM" id="SSF53474">
    <property type="entry name" value="alpha/beta-Hydrolases"/>
    <property type="match status" value="1"/>
</dbReference>
<dbReference type="InterPro" id="IPR052920">
    <property type="entry name" value="DNA-binding_regulatory"/>
</dbReference>
<gene>
    <name evidence="3" type="ORF">D3P08_02995</name>
</gene>
<evidence type="ECO:0000313" key="4">
    <source>
        <dbReference type="Proteomes" id="UP000266482"/>
    </source>
</evidence>
<feature type="domain" description="Serine aminopeptidase S33" evidence="2">
    <location>
        <begin position="85"/>
        <end position="197"/>
    </location>
</feature>
<dbReference type="RefSeq" id="WP_119597915.1">
    <property type="nucleotide sequence ID" value="NZ_QXQA01000001.1"/>
</dbReference>
<dbReference type="InterPro" id="IPR002925">
    <property type="entry name" value="Dienelactn_hydro"/>
</dbReference>
<dbReference type="PANTHER" id="PTHR43358">
    <property type="entry name" value="ALPHA/BETA-HYDROLASE"/>
    <property type="match status" value="1"/>
</dbReference>
<evidence type="ECO:0000259" key="2">
    <source>
        <dbReference type="Pfam" id="PF12146"/>
    </source>
</evidence>
<accession>A0A3A1VHX8</accession>
<dbReference type="InterPro" id="IPR022742">
    <property type="entry name" value="Hydrolase_4"/>
</dbReference>
<dbReference type="InterPro" id="IPR029058">
    <property type="entry name" value="AB_hydrolase_fold"/>
</dbReference>
<dbReference type="OrthoDB" id="9776685at2"/>
<reference evidence="3 4" key="1">
    <citation type="submission" date="2018-09" db="EMBL/GenBank/DDBJ databases">
        <title>Paenibacillus aracenensis nov. sp. isolated from a cave in southern Spain.</title>
        <authorList>
            <person name="Jurado V."/>
            <person name="Gutierrez-Patricio S."/>
            <person name="Gonzalez-Pimentel J.L."/>
            <person name="Miller A.Z."/>
            <person name="Laiz L."/>
            <person name="Saiz-Jimenez C."/>
        </authorList>
    </citation>
    <scope>NUCLEOTIDE SEQUENCE [LARGE SCALE GENOMIC DNA]</scope>
    <source>
        <strain evidence="3 4">DSM 22867</strain>
    </source>
</reference>